<name>A0A645JGY3_9ZZZZ</name>
<accession>A0A645JGY3</accession>
<proteinExistence type="predicted"/>
<evidence type="ECO:0000313" key="1">
    <source>
        <dbReference type="EMBL" id="MPN62607.1"/>
    </source>
</evidence>
<gene>
    <name evidence="1" type="ORF">SDC9_210359</name>
</gene>
<protein>
    <submittedName>
        <fullName evidence="1">Uncharacterized protein</fullName>
    </submittedName>
</protein>
<comment type="caution">
    <text evidence="1">The sequence shown here is derived from an EMBL/GenBank/DDBJ whole genome shotgun (WGS) entry which is preliminary data.</text>
</comment>
<sequence length="117" mass="13347">MDILLARLLEGCANRDLAKTIAFWEEVATLRRDDQKIFLEYTLEFLRRALMVAEGLPEIANIPPSGTEQTAFWAQKFKPAFYGRALGIINGAMEDIGRNVNSRYIFADLSNRFFLSL</sequence>
<reference evidence="1" key="1">
    <citation type="submission" date="2019-08" db="EMBL/GenBank/DDBJ databases">
        <authorList>
            <person name="Kucharzyk K."/>
            <person name="Murdoch R.W."/>
            <person name="Higgins S."/>
            <person name="Loffler F."/>
        </authorList>
    </citation>
    <scope>NUCLEOTIDE SEQUENCE</scope>
</reference>
<organism evidence="1">
    <name type="scientific">bioreactor metagenome</name>
    <dbReference type="NCBI Taxonomy" id="1076179"/>
    <lineage>
        <taxon>unclassified sequences</taxon>
        <taxon>metagenomes</taxon>
        <taxon>ecological metagenomes</taxon>
    </lineage>
</organism>
<dbReference type="AlphaFoldDB" id="A0A645JGY3"/>
<dbReference type="EMBL" id="VSSQ01140844">
    <property type="protein sequence ID" value="MPN62607.1"/>
    <property type="molecule type" value="Genomic_DNA"/>
</dbReference>